<dbReference type="Proteomes" id="UP001431209">
    <property type="component" value="Unassembled WGS sequence"/>
</dbReference>
<evidence type="ECO:0000313" key="7">
    <source>
        <dbReference type="Proteomes" id="UP001431209"/>
    </source>
</evidence>
<comment type="caution">
    <text evidence="6">The sequence shown here is derived from an EMBL/GenBank/DDBJ whole genome shotgun (WGS) entry which is preliminary data.</text>
</comment>
<dbReference type="GO" id="GO:0003723">
    <property type="term" value="F:RNA binding"/>
    <property type="evidence" value="ECO:0007669"/>
    <property type="project" value="InterPro"/>
</dbReference>
<dbReference type="GO" id="GO:1990481">
    <property type="term" value="P:mRNA pseudouridine synthesis"/>
    <property type="evidence" value="ECO:0007669"/>
    <property type="project" value="TreeGrafter"/>
</dbReference>
<dbReference type="GO" id="GO:0005634">
    <property type="term" value="C:nucleus"/>
    <property type="evidence" value="ECO:0007669"/>
    <property type="project" value="TreeGrafter"/>
</dbReference>
<proteinExistence type="inferred from homology"/>
<dbReference type="InterPro" id="IPR020094">
    <property type="entry name" value="TruA/RsuA/RluB/E/F_N"/>
</dbReference>
<keyword evidence="3 4" id="KW-0413">Isomerase</keyword>
<keyword evidence="2 4" id="KW-0819">tRNA processing</keyword>
<evidence type="ECO:0000256" key="2">
    <source>
        <dbReference type="ARBA" id="ARBA00022694"/>
    </source>
</evidence>
<dbReference type="Gene3D" id="3.30.70.580">
    <property type="entry name" value="Pseudouridine synthase I, catalytic domain, N-terminal subdomain"/>
    <property type="match status" value="1"/>
</dbReference>
<protein>
    <recommendedName>
        <fullName evidence="4">tRNA pseudouridine synthase</fullName>
        <ecNumber evidence="4">5.4.99.12</ecNumber>
    </recommendedName>
</protein>
<dbReference type="Pfam" id="PF01416">
    <property type="entry name" value="PseudoU_synth_1"/>
    <property type="match status" value="1"/>
</dbReference>
<evidence type="ECO:0000256" key="1">
    <source>
        <dbReference type="ARBA" id="ARBA00009375"/>
    </source>
</evidence>
<dbReference type="EC" id="5.4.99.12" evidence="4"/>
<dbReference type="InterPro" id="IPR001406">
    <property type="entry name" value="PsdUridine_synth_TruA"/>
</dbReference>
<evidence type="ECO:0000256" key="3">
    <source>
        <dbReference type="ARBA" id="ARBA00023235"/>
    </source>
</evidence>
<gene>
    <name evidence="6" type="ORF">AKO1_010804</name>
</gene>
<evidence type="ECO:0000313" key="6">
    <source>
        <dbReference type="EMBL" id="KAL0478084.1"/>
    </source>
</evidence>
<dbReference type="AlphaFoldDB" id="A0AAW2YLV6"/>
<sequence length="492" mass="56810">MFHTRLRILKYYQLVQCKRFSSTDLIYKKKCAITLGYLGTDFNGSDLVATLADPSKRTVCYTLFDTLCSLGRINKDNSNSPKKSSIVASSRTDKGVHSACTIVSAKLELSSEEKDMNDKDLDFKLSKELNSALPKDIVVFRFNRGSNTFNSRSNVINRTYQYMIPRTVYTDQESEERMKRVIAMYEGSTAPIHNFAHASQVFTKTGEVTAKELNGLYRCIFTSRIERLDNDWDVITLRANSFVRNQIRKMVGAALCVARGYLTEEYVRLAWTCPYIMPIPMAPAVGLYTADCTLRSNLPRLESFNSPESQARKQQFITQVIQPHIKSSSTQQDSFEEYFTNVRDKFIHYMFERSDRIYDLNELMTNAQSCLLRYEHHNNVATQTARDKAERVLAELKQEPDRNKRIHIAQTTSVRFLPKNMHTKVTAWLQGDEYKAELFQLYLLQLINDGVLLPMQPVEYYLNYVHGKNISKMINAGEQIKKNKKKSSFLWD</sequence>
<dbReference type="GO" id="GO:0031119">
    <property type="term" value="P:tRNA pseudouridine synthesis"/>
    <property type="evidence" value="ECO:0007669"/>
    <property type="project" value="UniProtKB-ARBA"/>
</dbReference>
<comment type="similarity">
    <text evidence="1 4">Belongs to the tRNA pseudouridine synthase TruA family.</text>
</comment>
<dbReference type="GO" id="GO:0160147">
    <property type="term" value="F:tRNA pseudouridine(38-40) synthase activity"/>
    <property type="evidence" value="ECO:0007669"/>
    <property type="project" value="UniProtKB-EC"/>
</dbReference>
<dbReference type="InterPro" id="IPR020103">
    <property type="entry name" value="PsdUridine_synth_cat_dom_sf"/>
</dbReference>
<evidence type="ECO:0000259" key="5">
    <source>
        <dbReference type="Pfam" id="PF01416"/>
    </source>
</evidence>
<evidence type="ECO:0000256" key="4">
    <source>
        <dbReference type="RuleBase" id="RU003792"/>
    </source>
</evidence>
<dbReference type="PANTHER" id="PTHR11142:SF4">
    <property type="entry name" value="PSEUDOURIDYLATE SYNTHASE 1 HOMOLOG"/>
    <property type="match status" value="1"/>
</dbReference>
<name>A0AAW2YLV6_9EUKA</name>
<reference evidence="6 7" key="1">
    <citation type="submission" date="2024-03" db="EMBL/GenBank/DDBJ databases">
        <title>The Acrasis kona genome and developmental transcriptomes reveal deep origins of eukaryotic multicellular pathways.</title>
        <authorList>
            <person name="Sheikh S."/>
            <person name="Fu C.-J."/>
            <person name="Brown M.W."/>
            <person name="Baldauf S.L."/>
        </authorList>
    </citation>
    <scope>NUCLEOTIDE SEQUENCE [LARGE SCALE GENOMIC DNA]</scope>
    <source>
        <strain evidence="6 7">ATCC MYA-3509</strain>
    </source>
</reference>
<dbReference type="EMBL" id="JAOPGA020000309">
    <property type="protein sequence ID" value="KAL0478084.1"/>
    <property type="molecule type" value="Genomic_DNA"/>
</dbReference>
<accession>A0AAW2YLV6</accession>
<feature type="domain" description="Pseudouridine synthase I TruA alpha/beta" evidence="5">
    <location>
        <begin position="218"/>
        <end position="292"/>
    </location>
</feature>
<dbReference type="InterPro" id="IPR020095">
    <property type="entry name" value="PsdUridine_synth_TruA_C"/>
</dbReference>
<dbReference type="InterPro" id="IPR020097">
    <property type="entry name" value="PsdUridine_synth_TruA_a/b_dom"/>
</dbReference>
<keyword evidence="7" id="KW-1185">Reference proteome</keyword>
<dbReference type="PANTHER" id="PTHR11142">
    <property type="entry name" value="PSEUDOURIDYLATE SYNTHASE"/>
    <property type="match status" value="1"/>
</dbReference>
<dbReference type="SUPFAM" id="SSF55120">
    <property type="entry name" value="Pseudouridine synthase"/>
    <property type="match status" value="1"/>
</dbReference>
<comment type="catalytic activity">
    <reaction evidence="4">
        <text>uridine(38/39/40) in tRNA = pseudouridine(38/39/40) in tRNA</text>
        <dbReference type="Rhea" id="RHEA:22376"/>
        <dbReference type="Rhea" id="RHEA-COMP:10085"/>
        <dbReference type="Rhea" id="RHEA-COMP:10087"/>
        <dbReference type="ChEBI" id="CHEBI:65314"/>
        <dbReference type="ChEBI" id="CHEBI:65315"/>
        <dbReference type="EC" id="5.4.99.12"/>
    </reaction>
</comment>
<dbReference type="Gene3D" id="3.30.70.660">
    <property type="entry name" value="Pseudouridine synthase I, catalytic domain, C-terminal subdomain"/>
    <property type="match status" value="1"/>
</dbReference>
<organism evidence="6 7">
    <name type="scientific">Acrasis kona</name>
    <dbReference type="NCBI Taxonomy" id="1008807"/>
    <lineage>
        <taxon>Eukaryota</taxon>
        <taxon>Discoba</taxon>
        <taxon>Heterolobosea</taxon>
        <taxon>Tetramitia</taxon>
        <taxon>Eutetramitia</taxon>
        <taxon>Acrasidae</taxon>
        <taxon>Acrasis</taxon>
    </lineage>
</organism>